<evidence type="ECO:0000256" key="5">
    <source>
        <dbReference type="ARBA" id="ARBA00023242"/>
    </source>
</evidence>
<keyword evidence="9" id="KW-1185">Reference proteome</keyword>
<dbReference type="EMBL" id="NEDP02076726">
    <property type="protein sequence ID" value="OWF35458.1"/>
    <property type="molecule type" value="Genomic_DNA"/>
</dbReference>
<organism evidence="8 9">
    <name type="scientific">Mizuhopecten yessoensis</name>
    <name type="common">Japanese scallop</name>
    <name type="synonym">Patinopecten yessoensis</name>
    <dbReference type="NCBI Taxonomy" id="6573"/>
    <lineage>
        <taxon>Eukaryota</taxon>
        <taxon>Metazoa</taxon>
        <taxon>Spiralia</taxon>
        <taxon>Lophotrochozoa</taxon>
        <taxon>Mollusca</taxon>
        <taxon>Bivalvia</taxon>
        <taxon>Autobranchia</taxon>
        <taxon>Pteriomorphia</taxon>
        <taxon>Pectinida</taxon>
        <taxon>Pectinoidea</taxon>
        <taxon>Pectinidae</taxon>
        <taxon>Mizuhopecten</taxon>
    </lineage>
</organism>
<name>A0A210PG42_MIZYE</name>
<comment type="caution">
    <text evidence="8">The sequence shown here is derived from an EMBL/GenBank/DDBJ whole genome shotgun (WGS) entry which is preliminary data.</text>
</comment>
<dbReference type="AlphaFoldDB" id="A0A210PG42"/>
<proteinExistence type="inferred from homology"/>
<reference evidence="8 9" key="1">
    <citation type="journal article" date="2017" name="Nat. Ecol. Evol.">
        <title>Scallop genome provides insights into evolution of bilaterian karyotype and development.</title>
        <authorList>
            <person name="Wang S."/>
            <person name="Zhang J."/>
            <person name="Jiao W."/>
            <person name="Li J."/>
            <person name="Xun X."/>
            <person name="Sun Y."/>
            <person name="Guo X."/>
            <person name="Huan P."/>
            <person name="Dong B."/>
            <person name="Zhang L."/>
            <person name="Hu X."/>
            <person name="Sun X."/>
            <person name="Wang J."/>
            <person name="Zhao C."/>
            <person name="Wang Y."/>
            <person name="Wang D."/>
            <person name="Huang X."/>
            <person name="Wang R."/>
            <person name="Lv J."/>
            <person name="Li Y."/>
            <person name="Zhang Z."/>
            <person name="Liu B."/>
            <person name="Lu W."/>
            <person name="Hui Y."/>
            <person name="Liang J."/>
            <person name="Zhou Z."/>
            <person name="Hou R."/>
            <person name="Li X."/>
            <person name="Liu Y."/>
            <person name="Li H."/>
            <person name="Ning X."/>
            <person name="Lin Y."/>
            <person name="Zhao L."/>
            <person name="Xing Q."/>
            <person name="Dou J."/>
            <person name="Li Y."/>
            <person name="Mao J."/>
            <person name="Guo H."/>
            <person name="Dou H."/>
            <person name="Li T."/>
            <person name="Mu C."/>
            <person name="Jiang W."/>
            <person name="Fu Q."/>
            <person name="Fu X."/>
            <person name="Miao Y."/>
            <person name="Liu J."/>
            <person name="Yu Q."/>
            <person name="Li R."/>
            <person name="Liao H."/>
            <person name="Li X."/>
            <person name="Kong Y."/>
            <person name="Jiang Z."/>
            <person name="Chourrout D."/>
            <person name="Li R."/>
            <person name="Bao Z."/>
        </authorList>
    </citation>
    <scope>NUCLEOTIDE SEQUENCE [LARGE SCALE GENOMIC DNA]</scope>
    <source>
        <strain evidence="8 9">PY_sf001</strain>
    </source>
</reference>
<evidence type="ECO:0000256" key="4">
    <source>
        <dbReference type="ARBA" id="ARBA00023163"/>
    </source>
</evidence>
<dbReference type="PANTHER" id="PTHR13556:SF2">
    <property type="entry name" value="TRANSCRIPTIONAL ADAPTER 3"/>
    <property type="match status" value="1"/>
</dbReference>
<gene>
    <name evidence="8" type="ORF">KP79_PYT18400</name>
</gene>
<dbReference type="GO" id="GO:0006357">
    <property type="term" value="P:regulation of transcription by RNA polymerase II"/>
    <property type="evidence" value="ECO:0007669"/>
    <property type="project" value="TreeGrafter"/>
</dbReference>
<dbReference type="InterPro" id="IPR019340">
    <property type="entry name" value="Histone_AcTrfase_su3"/>
</dbReference>
<evidence type="ECO:0000256" key="3">
    <source>
        <dbReference type="ARBA" id="ARBA00023015"/>
    </source>
</evidence>
<dbReference type="GO" id="GO:0003713">
    <property type="term" value="F:transcription coactivator activity"/>
    <property type="evidence" value="ECO:0007669"/>
    <property type="project" value="TreeGrafter"/>
</dbReference>
<keyword evidence="3" id="KW-0805">Transcription regulation</keyword>
<evidence type="ECO:0000256" key="6">
    <source>
        <dbReference type="SAM" id="Coils"/>
    </source>
</evidence>
<dbReference type="OrthoDB" id="1232at2759"/>
<keyword evidence="5" id="KW-0539">Nucleus</keyword>
<dbReference type="PANTHER" id="PTHR13556">
    <property type="entry name" value="TRANSCRIPTIONAL ADAPTER 3-RELATED"/>
    <property type="match status" value="1"/>
</dbReference>
<protein>
    <submittedName>
        <fullName evidence="8">Transcriptional adapter 3-B</fullName>
    </submittedName>
</protein>
<comment type="subcellular location">
    <subcellularLocation>
        <location evidence="1">Nucleus</location>
    </subcellularLocation>
</comment>
<comment type="similarity">
    <text evidence="2">Belongs to the NGG1 family.</text>
</comment>
<evidence type="ECO:0000313" key="8">
    <source>
        <dbReference type="EMBL" id="OWF35458.1"/>
    </source>
</evidence>
<evidence type="ECO:0000313" key="9">
    <source>
        <dbReference type="Proteomes" id="UP000242188"/>
    </source>
</evidence>
<feature type="region of interest" description="Disordered" evidence="7">
    <location>
        <begin position="82"/>
        <end position="160"/>
    </location>
</feature>
<keyword evidence="4" id="KW-0804">Transcription</keyword>
<dbReference type="Proteomes" id="UP000242188">
    <property type="component" value="Unassembled WGS sequence"/>
</dbReference>
<dbReference type="Pfam" id="PF10198">
    <property type="entry name" value="Ada3"/>
    <property type="match status" value="1"/>
</dbReference>
<evidence type="ECO:0000256" key="1">
    <source>
        <dbReference type="ARBA" id="ARBA00004123"/>
    </source>
</evidence>
<accession>A0A210PG42</accession>
<evidence type="ECO:0000256" key="7">
    <source>
        <dbReference type="SAM" id="MobiDB-lite"/>
    </source>
</evidence>
<dbReference type="GO" id="GO:0000124">
    <property type="term" value="C:SAGA complex"/>
    <property type="evidence" value="ECO:0007669"/>
    <property type="project" value="TreeGrafter"/>
</dbReference>
<feature type="coiled-coil region" evidence="6">
    <location>
        <begin position="368"/>
        <end position="411"/>
    </location>
</feature>
<sequence>MKGKGKGIIDKDCPLQFPDLQPVDHATECPKYTAVLTRSEDEGIGLEELEVIQSDLETLLASAGLRLKQLEHEKQILVNWQDKKDKKGLTPGKVQPETPTSGKRGKVVEEKPSKKFKGATETSGKGAIHQTPTGPGRPKSKINQTKGEYDSAADSPIDLPKLPKNDAVNRFWVSVEPYCADITTEDIKVLEDLLISHQDDADFFKVPALGKHFSDRWAEEDLLEEQRDGAKINDRRRGNNNNHSGCPDVTTLLKKAEQSNVDESPFGPLTQRLVSALIEENIMTPMDDAMTELGGESADEAPAISPRALAKQLNIGNPIHLEKRIKRELEEQGILDMEEKVEDNPDDEILTELRQKQQDLKAISQHNIVVTKSLLERAKEEMKKQEIRKKLAAADAEVLDAYRKIQAARQKKKTPTKKEKDAAWKALKERDALVKVLASKNK</sequence>
<dbReference type="STRING" id="6573.A0A210PG42"/>
<keyword evidence="6" id="KW-0175">Coiled coil</keyword>
<dbReference type="GO" id="GO:0005634">
    <property type="term" value="C:nucleus"/>
    <property type="evidence" value="ECO:0007669"/>
    <property type="project" value="UniProtKB-SubCell"/>
</dbReference>
<evidence type="ECO:0000256" key="2">
    <source>
        <dbReference type="ARBA" id="ARBA00005330"/>
    </source>
</evidence>